<gene>
    <name evidence="1" type="ORF">HannXRQ_Chr13g0417511</name>
</gene>
<keyword evidence="2" id="KW-1185">Reference proteome</keyword>
<dbReference type="Proteomes" id="UP000215914">
    <property type="component" value="Chromosome 13"/>
</dbReference>
<name>A0A251SW54_HELAN</name>
<evidence type="ECO:0000313" key="1">
    <source>
        <dbReference type="EMBL" id="OTG02839.1"/>
    </source>
</evidence>
<accession>A0A251SW54</accession>
<organism evidence="1 2">
    <name type="scientific">Helianthus annuus</name>
    <name type="common">Common sunflower</name>
    <dbReference type="NCBI Taxonomy" id="4232"/>
    <lineage>
        <taxon>Eukaryota</taxon>
        <taxon>Viridiplantae</taxon>
        <taxon>Streptophyta</taxon>
        <taxon>Embryophyta</taxon>
        <taxon>Tracheophyta</taxon>
        <taxon>Spermatophyta</taxon>
        <taxon>Magnoliopsida</taxon>
        <taxon>eudicotyledons</taxon>
        <taxon>Gunneridae</taxon>
        <taxon>Pentapetalae</taxon>
        <taxon>asterids</taxon>
        <taxon>campanulids</taxon>
        <taxon>Asterales</taxon>
        <taxon>Asteraceae</taxon>
        <taxon>Asteroideae</taxon>
        <taxon>Heliantheae alliance</taxon>
        <taxon>Heliantheae</taxon>
        <taxon>Helianthus</taxon>
    </lineage>
</organism>
<dbReference type="InParanoid" id="A0A251SW54"/>
<dbReference type="EMBL" id="CM007902">
    <property type="protein sequence ID" value="OTG02839.1"/>
    <property type="molecule type" value="Genomic_DNA"/>
</dbReference>
<evidence type="ECO:0000313" key="2">
    <source>
        <dbReference type="Proteomes" id="UP000215914"/>
    </source>
</evidence>
<dbReference type="AlphaFoldDB" id="A0A251SW54"/>
<sequence length="51" mass="6152">MFNSGASHHLTSCPSSLHPGLRVWWLGRDFTWQWYNSSHITHWISKWRRLS</sequence>
<reference evidence="2" key="1">
    <citation type="journal article" date="2017" name="Nature">
        <title>The sunflower genome provides insights into oil metabolism, flowering and Asterid evolution.</title>
        <authorList>
            <person name="Badouin H."/>
            <person name="Gouzy J."/>
            <person name="Grassa C.J."/>
            <person name="Murat F."/>
            <person name="Staton S.E."/>
            <person name="Cottret L."/>
            <person name="Lelandais-Briere C."/>
            <person name="Owens G.L."/>
            <person name="Carrere S."/>
            <person name="Mayjonade B."/>
            <person name="Legrand L."/>
            <person name="Gill N."/>
            <person name="Kane N.C."/>
            <person name="Bowers J.E."/>
            <person name="Hubner S."/>
            <person name="Bellec A."/>
            <person name="Berard A."/>
            <person name="Berges H."/>
            <person name="Blanchet N."/>
            <person name="Boniface M.C."/>
            <person name="Brunel D."/>
            <person name="Catrice O."/>
            <person name="Chaidir N."/>
            <person name="Claudel C."/>
            <person name="Donnadieu C."/>
            <person name="Faraut T."/>
            <person name="Fievet G."/>
            <person name="Helmstetter N."/>
            <person name="King M."/>
            <person name="Knapp S.J."/>
            <person name="Lai Z."/>
            <person name="Le Paslier M.C."/>
            <person name="Lippi Y."/>
            <person name="Lorenzon L."/>
            <person name="Mandel J.R."/>
            <person name="Marage G."/>
            <person name="Marchand G."/>
            <person name="Marquand E."/>
            <person name="Bret-Mestries E."/>
            <person name="Morien E."/>
            <person name="Nambeesan S."/>
            <person name="Nguyen T."/>
            <person name="Pegot-Espagnet P."/>
            <person name="Pouilly N."/>
            <person name="Raftis F."/>
            <person name="Sallet E."/>
            <person name="Schiex T."/>
            <person name="Thomas J."/>
            <person name="Vandecasteele C."/>
            <person name="Vares D."/>
            <person name="Vear F."/>
            <person name="Vautrin S."/>
            <person name="Crespi M."/>
            <person name="Mangin B."/>
            <person name="Burke J.M."/>
            <person name="Salse J."/>
            <person name="Munos S."/>
            <person name="Vincourt P."/>
            <person name="Rieseberg L.H."/>
            <person name="Langlade N.B."/>
        </authorList>
    </citation>
    <scope>NUCLEOTIDE SEQUENCE [LARGE SCALE GENOMIC DNA]</scope>
    <source>
        <strain evidence="2">cv. SF193</strain>
    </source>
</reference>
<proteinExistence type="predicted"/>
<protein>
    <submittedName>
        <fullName evidence="1">Uncharacterized protein</fullName>
    </submittedName>
</protein>